<dbReference type="InterPro" id="IPR013785">
    <property type="entry name" value="Aldolase_TIM"/>
</dbReference>
<dbReference type="RefSeq" id="XP_009652656.1">
    <property type="nucleotide sequence ID" value="XM_009654361.1"/>
</dbReference>
<reference evidence="9 10" key="1">
    <citation type="submission" date="2008-03" db="EMBL/GenBank/DDBJ databases">
        <title>The Genome Sequence of Verticillium dahliae VdLs.17.</title>
        <authorList>
            <consortium name="The Broad Institute Genome Sequencing Platform"/>
            <person name="Ma L.-J.J."/>
            <person name="Klosterman S.J."/>
            <person name="Subbarao K."/>
            <person name="Dobinson K."/>
            <person name="Veronese P."/>
            <person name="Kang S."/>
            <person name="Gold S.E."/>
            <person name="Young S."/>
            <person name="Jaffe D."/>
            <person name="Gnerre S."/>
            <person name="Berlin A."/>
            <person name="Heiman D."/>
            <person name="Hepburn T."/>
            <person name="Sykes S."/>
            <person name="Alvarado L."/>
            <person name="Kodira C.D."/>
            <person name="Lander E."/>
            <person name="Galagan J."/>
            <person name="Nusbaum C."/>
            <person name="Birren B."/>
        </authorList>
    </citation>
    <scope>NUCLEOTIDE SEQUENCE [LARGE SCALE GENOMIC DNA]</scope>
    <source>
        <strain evidence="10">VdLs.17 / ATCC MYA-4575 / FGSC 10137</strain>
    </source>
</reference>
<protein>
    <recommendedName>
        <fullName evidence="3 7">Alpha-galactosidase</fullName>
        <ecNumber evidence="3 7">3.2.1.22</ecNumber>
    </recommendedName>
    <alternativeName>
        <fullName evidence="7">Melibiase</fullName>
    </alternativeName>
</protein>
<dbReference type="InterPro" id="IPR017853">
    <property type="entry name" value="GH"/>
</dbReference>
<dbReference type="Proteomes" id="UP000001611">
    <property type="component" value="Chromosome 3"/>
</dbReference>
<evidence type="ECO:0000256" key="4">
    <source>
        <dbReference type="ARBA" id="ARBA00022729"/>
    </source>
</evidence>
<dbReference type="GO" id="GO:0005975">
    <property type="term" value="P:carbohydrate metabolic process"/>
    <property type="evidence" value="ECO:0007669"/>
    <property type="project" value="InterPro"/>
</dbReference>
<accession>G2X420</accession>
<dbReference type="KEGG" id="vda:VDAG_04757"/>
<keyword evidence="7" id="KW-1015">Disulfide bond</keyword>
<dbReference type="AlphaFoldDB" id="G2X420"/>
<dbReference type="CDD" id="cd14792">
    <property type="entry name" value="GH27"/>
    <property type="match status" value="1"/>
</dbReference>
<evidence type="ECO:0000259" key="8">
    <source>
        <dbReference type="Pfam" id="PF17801"/>
    </source>
</evidence>
<dbReference type="GeneID" id="20706220"/>
<evidence type="ECO:0000256" key="7">
    <source>
        <dbReference type="RuleBase" id="RU361168"/>
    </source>
</evidence>
<organism evidence="9 10">
    <name type="scientific">Verticillium dahliae (strain VdLs.17 / ATCC MYA-4575 / FGSC 10137)</name>
    <name type="common">Verticillium wilt</name>
    <dbReference type="NCBI Taxonomy" id="498257"/>
    <lineage>
        <taxon>Eukaryota</taxon>
        <taxon>Fungi</taxon>
        <taxon>Dikarya</taxon>
        <taxon>Ascomycota</taxon>
        <taxon>Pezizomycotina</taxon>
        <taxon>Sordariomycetes</taxon>
        <taxon>Hypocreomycetidae</taxon>
        <taxon>Glomerellales</taxon>
        <taxon>Plectosphaerellaceae</taxon>
        <taxon>Verticillium</taxon>
    </lineage>
</organism>
<evidence type="ECO:0000256" key="1">
    <source>
        <dbReference type="ARBA" id="ARBA00001255"/>
    </source>
</evidence>
<dbReference type="EMBL" id="DS572702">
    <property type="protein sequence ID" value="EGY23319.1"/>
    <property type="molecule type" value="Genomic_DNA"/>
</dbReference>
<dbReference type="EC" id="3.2.1.22" evidence="3 7"/>
<keyword evidence="4" id="KW-0732">Signal</keyword>
<evidence type="ECO:0000313" key="9">
    <source>
        <dbReference type="EMBL" id="EGY23319.1"/>
    </source>
</evidence>
<dbReference type="eggNOG" id="KOG2366">
    <property type="taxonomic scope" value="Eukaryota"/>
</dbReference>
<evidence type="ECO:0000256" key="5">
    <source>
        <dbReference type="ARBA" id="ARBA00022801"/>
    </source>
</evidence>
<keyword evidence="10" id="KW-1185">Reference proteome</keyword>
<dbReference type="InParanoid" id="G2X420"/>
<gene>
    <name evidence="9" type="ORF">VDAG_04757</name>
</gene>
<dbReference type="OMA" id="NIIDWFF"/>
<keyword evidence="6 7" id="KW-0326">Glycosidase</keyword>
<dbReference type="STRING" id="498257.G2X420"/>
<dbReference type="HOGENOM" id="CLU_013093_2_2_1"/>
<dbReference type="PANTHER" id="PTHR11452">
    <property type="entry name" value="ALPHA-GALACTOSIDASE/ALPHA-N-ACETYLGALACTOSAMINIDASE"/>
    <property type="match status" value="1"/>
</dbReference>
<dbReference type="InterPro" id="IPR013780">
    <property type="entry name" value="Glyco_hydro_b"/>
</dbReference>
<evidence type="ECO:0000256" key="6">
    <source>
        <dbReference type="ARBA" id="ARBA00023295"/>
    </source>
</evidence>
<evidence type="ECO:0000256" key="2">
    <source>
        <dbReference type="ARBA" id="ARBA00009743"/>
    </source>
</evidence>
<dbReference type="Pfam" id="PF16499">
    <property type="entry name" value="Melibiase_2"/>
    <property type="match status" value="2"/>
</dbReference>
<dbReference type="Gene3D" id="2.60.40.1180">
    <property type="entry name" value="Golgi alpha-mannosidase II"/>
    <property type="match status" value="1"/>
</dbReference>
<dbReference type="PRINTS" id="PR00740">
    <property type="entry name" value="GLHYDRLASE27"/>
</dbReference>
<evidence type="ECO:0000313" key="10">
    <source>
        <dbReference type="Proteomes" id="UP000001611"/>
    </source>
</evidence>
<sequence>MGSKSTRQPAQFLTITMLWFYALATVAPVFGLTGPFKRAQRPQMGWNSWNTFKLGINQTIVEGTAQALVDTGLRDAGYTYLVMDDGWQNLTRGPDGRQQANATRFPSGLKVLADELHEKGLKFGLYSQKRQLIRQYDNCGGFYGNTRPVQERFQIMSRALKNTGRDIFYAVCQWGHQWPWYWADQFTDSYRMSGDIHAKFRDDGNSVCKTAYCLNTGYAGVSVLTMIRKMREISGFQKKGSWADMDMLEVGVNRNFTLHQDQTHLSFWAALKSPLIIGADITTIRRSSLDVLLKKEIIGINQDDLGVAVSYVAELSKEDEIQVWAGPVKYKRYNHVALALNYNVVNHTADIELPWSKLLGFQGCKNGNVRVRDVWEDKDLVSGKESITLQEVVQDQTKVLLLSC</sequence>
<dbReference type="PANTHER" id="PTHR11452:SF87">
    <property type="entry name" value="ALPHA-GALACTOSIDASE"/>
    <property type="match status" value="1"/>
</dbReference>
<dbReference type="GO" id="GO:0004557">
    <property type="term" value="F:alpha-galactosidase activity"/>
    <property type="evidence" value="ECO:0007669"/>
    <property type="project" value="UniProtKB-EC"/>
</dbReference>
<dbReference type="InterPro" id="IPR041233">
    <property type="entry name" value="Melibiase_C"/>
</dbReference>
<dbReference type="SUPFAM" id="SSF51445">
    <property type="entry name" value="(Trans)glycosidases"/>
    <property type="match status" value="1"/>
</dbReference>
<dbReference type="OrthoDB" id="5795902at2759"/>
<evidence type="ECO:0000256" key="3">
    <source>
        <dbReference type="ARBA" id="ARBA00012755"/>
    </source>
</evidence>
<feature type="domain" description="Alpha galactosidase C-terminal" evidence="8">
    <location>
        <begin position="318"/>
        <end position="400"/>
    </location>
</feature>
<name>G2X420_VERDV</name>
<comment type="catalytic activity">
    <reaction evidence="1 7">
        <text>Hydrolysis of terminal, non-reducing alpha-D-galactose residues in alpha-D-galactosides, including galactose oligosaccharides, galactomannans and galactolipids.</text>
        <dbReference type="EC" id="3.2.1.22"/>
    </reaction>
</comment>
<comment type="similarity">
    <text evidence="2 7">Belongs to the glycosyl hydrolase 27 family.</text>
</comment>
<keyword evidence="5 7" id="KW-0378">Hydrolase</keyword>
<proteinExistence type="inferred from homology"/>
<dbReference type="Pfam" id="PF17801">
    <property type="entry name" value="Melibiase_C"/>
    <property type="match status" value="1"/>
</dbReference>
<dbReference type="Gene3D" id="3.20.20.70">
    <property type="entry name" value="Aldolase class I"/>
    <property type="match status" value="2"/>
</dbReference>
<dbReference type="InterPro" id="IPR002241">
    <property type="entry name" value="Glyco_hydro_27"/>
</dbReference>
<dbReference type="SUPFAM" id="SSF51011">
    <property type="entry name" value="Glycosyl hydrolase domain"/>
    <property type="match status" value="1"/>
</dbReference>